<proteinExistence type="predicted"/>
<comment type="caution">
    <text evidence="1">The sequence shown here is derived from an EMBL/GenBank/DDBJ whole genome shotgun (WGS) entry which is preliminary data.</text>
</comment>
<protein>
    <submittedName>
        <fullName evidence="1">9953_t:CDS:1</fullName>
    </submittedName>
</protein>
<organism evidence="1 2">
    <name type="scientific">Dentiscutata heterogama</name>
    <dbReference type="NCBI Taxonomy" id="1316150"/>
    <lineage>
        <taxon>Eukaryota</taxon>
        <taxon>Fungi</taxon>
        <taxon>Fungi incertae sedis</taxon>
        <taxon>Mucoromycota</taxon>
        <taxon>Glomeromycotina</taxon>
        <taxon>Glomeromycetes</taxon>
        <taxon>Diversisporales</taxon>
        <taxon>Gigasporaceae</taxon>
        <taxon>Dentiscutata</taxon>
    </lineage>
</organism>
<dbReference type="EMBL" id="CAJVPU010014842">
    <property type="protein sequence ID" value="CAG8642501.1"/>
    <property type="molecule type" value="Genomic_DNA"/>
</dbReference>
<evidence type="ECO:0000313" key="2">
    <source>
        <dbReference type="Proteomes" id="UP000789702"/>
    </source>
</evidence>
<keyword evidence="2" id="KW-1185">Reference proteome</keyword>
<feature type="non-terminal residue" evidence="1">
    <location>
        <position position="1"/>
    </location>
</feature>
<name>A0ACA9NAL5_9GLOM</name>
<feature type="non-terminal residue" evidence="1">
    <location>
        <position position="343"/>
    </location>
</feature>
<evidence type="ECO:0000313" key="1">
    <source>
        <dbReference type="EMBL" id="CAG8642501.1"/>
    </source>
</evidence>
<gene>
    <name evidence="1" type="ORF">DHETER_LOCUS8906</name>
</gene>
<accession>A0ACA9NAL5</accession>
<sequence>SIQKIKTIMIKPTMLKVNYSFEFLEEFQDATKSTAKHLLEQNLKVNCCKLFNNDDDYKKFKKDVEALHFATSEEEILQFLNTIKKVAEKACSSEKIESYLQTWMKDSKMWIYTYTKQYYHMEISTTGQSKSSYNAIHLQCLKAVVNTGSNKVAVNPFILHNPRFSELIENISVWEINKIKQTLQQYKEPIAYKSDEIFECTIKIYYKLPCIYIIPKHGAIPLSIIDNRWLLERPNIIELLYLSKSAIVNSEFYNTFELLLSEHQDAAAAKKKKILNNIRKSKNITIQQQNIPLRQIFKPSDYKLYEANIYQFMREHVLEYLIVVKDRNCEFCAITKSIGKPKK</sequence>
<reference evidence="1" key="1">
    <citation type="submission" date="2021-06" db="EMBL/GenBank/DDBJ databases">
        <authorList>
            <person name="Kallberg Y."/>
            <person name="Tangrot J."/>
            <person name="Rosling A."/>
        </authorList>
    </citation>
    <scope>NUCLEOTIDE SEQUENCE</scope>
    <source>
        <strain evidence="1">IL203A</strain>
    </source>
</reference>
<dbReference type="Proteomes" id="UP000789702">
    <property type="component" value="Unassembled WGS sequence"/>
</dbReference>